<evidence type="ECO:0000259" key="1">
    <source>
        <dbReference type="Pfam" id="PF00656"/>
    </source>
</evidence>
<evidence type="ECO:0000313" key="3">
    <source>
        <dbReference type="Proteomes" id="UP000019494"/>
    </source>
</evidence>
<dbReference type="PATRIC" id="fig|584657.3.peg.1182"/>
<dbReference type="Gene3D" id="3.40.50.1460">
    <property type="match status" value="1"/>
</dbReference>
<proteinExistence type="predicted"/>
<dbReference type="OrthoDB" id="8447555at2"/>
<sequence length="630" mass="66802">MPTLRALLVGIDAYPPPVPPLGGCVNDVLEMEATLRGRVPADALDLLVLTDAAATRAAVVTAIEEHLGAAGPDDVALLCYSGHGSQQAAPPEAWPQEPDRLGETIVLVDSRSPGSWDLADRELAALLRPVTSRAAHLLVVLDCCHSGDGTRDVSRTTRIRLAPSDPRPRPWATFLPGAGPAAYGIGHKPGTGHVLLAACRSSETAKETLLDGRPRGALSAVLGRALRESDGQPTYRDVHRFVAARIRELVPEQHPQLETSDAGDLDRTFLGGTICPRPRQLTLAHSADGWSIDVGAVHGVPEPTGEDTTELAVHALDGATDAVPLATAEVCRVLPDRALVRLVPDLDPARVYRAVVTSIPLPPLRIGVVGEVSAALALDSADQTLITFVDAAAGADVLVRAERDGFEVLRPRLPRPVVGVFTGPDRGPRTITALERVARWLRLSALRNPATQLAPDAVTVQLTGTTGSVSIDGCLEITYAAELAPAFSVALRNTTSVPLWCALVDLTEAYGVFTDAFPAGSVGLGPGEAIQVALTGQLSDELWRAGTTSVTDHLKVITSTLEFDPRTLEQPELATTAGDLAAVRSLSRPRSTLDRPLAGVTTRRLHRSSGEHPVADWRTSDLYVITHRPR</sequence>
<dbReference type="EMBL" id="AWQS01000030">
    <property type="protein sequence ID" value="EWT06846.1"/>
    <property type="molecule type" value="Genomic_DNA"/>
</dbReference>
<keyword evidence="3" id="KW-1185">Reference proteome</keyword>
<reference evidence="3" key="1">
    <citation type="submission" date="2013-08" db="EMBL/GenBank/DDBJ databases">
        <title>Intrasporangium oryzae NRRL B-24470.</title>
        <authorList>
            <person name="Liu H."/>
            <person name="Wang G."/>
        </authorList>
    </citation>
    <scope>NUCLEOTIDE SEQUENCE [LARGE SCALE GENOMIC DNA]</scope>
    <source>
        <strain evidence="3">Q5-1</strain>
    </source>
</reference>
<gene>
    <name evidence="2" type="ORF">N864_16110</name>
</gene>
<feature type="domain" description="Peptidase C14 caspase" evidence="1">
    <location>
        <begin position="5"/>
        <end position="260"/>
    </location>
</feature>
<dbReference type="Proteomes" id="UP000019494">
    <property type="component" value="Unassembled WGS sequence"/>
</dbReference>
<comment type="caution">
    <text evidence="2">The sequence shown here is derived from an EMBL/GenBank/DDBJ whole genome shotgun (WGS) entry which is preliminary data.</text>
</comment>
<accession>W9GKQ5</accession>
<dbReference type="GO" id="GO:0005737">
    <property type="term" value="C:cytoplasm"/>
    <property type="evidence" value="ECO:0007669"/>
    <property type="project" value="TreeGrafter"/>
</dbReference>
<dbReference type="GO" id="GO:0004197">
    <property type="term" value="F:cysteine-type endopeptidase activity"/>
    <property type="evidence" value="ECO:0007669"/>
    <property type="project" value="InterPro"/>
</dbReference>
<dbReference type="InterPro" id="IPR050452">
    <property type="entry name" value="Metacaspase"/>
</dbReference>
<name>W9GKQ5_9MICO</name>
<organism evidence="2 3">
    <name type="scientific">Intrasporangium chromatireducens Q5-1</name>
    <dbReference type="NCBI Taxonomy" id="584657"/>
    <lineage>
        <taxon>Bacteria</taxon>
        <taxon>Bacillati</taxon>
        <taxon>Actinomycetota</taxon>
        <taxon>Actinomycetes</taxon>
        <taxon>Micrococcales</taxon>
        <taxon>Intrasporangiaceae</taxon>
        <taxon>Intrasporangium</taxon>
    </lineage>
</organism>
<protein>
    <submittedName>
        <fullName evidence="2">Peptidase C14 caspase catalytic subunit p20</fullName>
    </submittedName>
</protein>
<dbReference type="PANTHER" id="PTHR48104:SF30">
    <property type="entry name" value="METACASPASE-1"/>
    <property type="match status" value="1"/>
</dbReference>
<dbReference type="PANTHER" id="PTHR48104">
    <property type="entry name" value="METACASPASE-4"/>
    <property type="match status" value="1"/>
</dbReference>
<dbReference type="AlphaFoldDB" id="W9GKQ5"/>
<dbReference type="Pfam" id="PF00656">
    <property type="entry name" value="Peptidase_C14"/>
    <property type="match status" value="1"/>
</dbReference>
<dbReference type="InterPro" id="IPR029030">
    <property type="entry name" value="Caspase-like_dom_sf"/>
</dbReference>
<dbReference type="InterPro" id="IPR011600">
    <property type="entry name" value="Pept_C14_caspase"/>
</dbReference>
<evidence type="ECO:0000313" key="2">
    <source>
        <dbReference type="EMBL" id="EWT06846.1"/>
    </source>
</evidence>
<dbReference type="RefSeq" id="WP_034714549.1">
    <property type="nucleotide sequence ID" value="NZ_AWQS01000030.1"/>
</dbReference>
<dbReference type="GO" id="GO:0006508">
    <property type="term" value="P:proteolysis"/>
    <property type="evidence" value="ECO:0007669"/>
    <property type="project" value="InterPro"/>
</dbReference>
<dbReference type="SUPFAM" id="SSF52129">
    <property type="entry name" value="Caspase-like"/>
    <property type="match status" value="1"/>
</dbReference>